<dbReference type="InterPro" id="IPR023210">
    <property type="entry name" value="NADP_OxRdtase_dom"/>
</dbReference>
<sequence length="294" mass="34087">MKTRRRKNSKRITRRKNKRKFRGGALESMPQLCFGTAQYNVEKMLEQALRIGYRHIDGADAYSSPAYFASFRRVLEKVSSEAEESPIKREELWITWKGEPKSIDEIKKNISDLKCGYIDLYLIHGWRKQWHMMDILKKAKVEGLIRNYGVSNCENMEDIIRLKSEYDIYANQIQARPPSGKIAGRPLMDKTFIEQCNELDIKIMLFATISGYLEGTAYNPEIISEINKYYLQKYIQDKEKGNVLMVSSVSGSSLKTNYDNFETIESGDKLLSDGQMTEIEVELKKSKLQWMGRG</sequence>
<evidence type="ECO:0000313" key="3">
    <source>
        <dbReference type="EMBL" id="QHT20113.1"/>
    </source>
</evidence>
<dbReference type="AlphaFoldDB" id="A0A6C0DV22"/>
<dbReference type="Gene3D" id="3.20.20.100">
    <property type="entry name" value="NADP-dependent oxidoreductase domain"/>
    <property type="match status" value="1"/>
</dbReference>
<dbReference type="PANTHER" id="PTHR11732">
    <property type="entry name" value="ALDO/KETO REDUCTASE"/>
    <property type="match status" value="1"/>
</dbReference>
<dbReference type="EMBL" id="MN739677">
    <property type="protein sequence ID" value="QHT20113.1"/>
    <property type="molecule type" value="Genomic_DNA"/>
</dbReference>
<protein>
    <recommendedName>
        <fullName evidence="2">NADP-dependent oxidoreductase domain-containing protein</fullName>
    </recommendedName>
</protein>
<dbReference type="Pfam" id="PF00248">
    <property type="entry name" value="Aldo_ket_red"/>
    <property type="match status" value="1"/>
</dbReference>
<feature type="region of interest" description="Disordered" evidence="1">
    <location>
        <begin position="1"/>
        <end position="20"/>
    </location>
</feature>
<dbReference type="InterPro" id="IPR020471">
    <property type="entry name" value="AKR"/>
</dbReference>
<feature type="domain" description="NADP-dependent oxidoreductase" evidence="2">
    <location>
        <begin position="33"/>
        <end position="223"/>
    </location>
</feature>
<dbReference type="SUPFAM" id="SSF51430">
    <property type="entry name" value="NAD(P)-linked oxidoreductase"/>
    <property type="match status" value="1"/>
</dbReference>
<evidence type="ECO:0000259" key="2">
    <source>
        <dbReference type="Pfam" id="PF00248"/>
    </source>
</evidence>
<dbReference type="InterPro" id="IPR036812">
    <property type="entry name" value="NAD(P)_OxRdtase_dom_sf"/>
</dbReference>
<name>A0A6C0DV22_9ZZZZ</name>
<accession>A0A6C0DV22</accession>
<dbReference type="PRINTS" id="PR00069">
    <property type="entry name" value="ALDKETRDTASE"/>
</dbReference>
<dbReference type="GO" id="GO:0016491">
    <property type="term" value="F:oxidoreductase activity"/>
    <property type="evidence" value="ECO:0007669"/>
    <property type="project" value="InterPro"/>
</dbReference>
<reference evidence="3" key="1">
    <citation type="journal article" date="2020" name="Nature">
        <title>Giant virus diversity and host interactions through global metagenomics.</title>
        <authorList>
            <person name="Schulz F."/>
            <person name="Roux S."/>
            <person name="Paez-Espino D."/>
            <person name="Jungbluth S."/>
            <person name="Walsh D.A."/>
            <person name="Denef V.J."/>
            <person name="McMahon K.D."/>
            <person name="Konstantinidis K.T."/>
            <person name="Eloe-Fadrosh E.A."/>
            <person name="Kyrpides N.C."/>
            <person name="Woyke T."/>
        </authorList>
    </citation>
    <scope>NUCLEOTIDE SEQUENCE</scope>
    <source>
        <strain evidence="3">GVMAG-M-3300023174-60</strain>
    </source>
</reference>
<evidence type="ECO:0000256" key="1">
    <source>
        <dbReference type="SAM" id="MobiDB-lite"/>
    </source>
</evidence>
<proteinExistence type="predicted"/>
<organism evidence="3">
    <name type="scientific">viral metagenome</name>
    <dbReference type="NCBI Taxonomy" id="1070528"/>
    <lineage>
        <taxon>unclassified sequences</taxon>
        <taxon>metagenomes</taxon>
        <taxon>organismal metagenomes</taxon>
    </lineage>
</organism>